<keyword evidence="2" id="KW-1185">Reference proteome</keyword>
<comment type="caution">
    <text evidence="1">The sequence shown here is derived from an EMBL/GenBank/DDBJ whole genome shotgun (WGS) entry which is preliminary data.</text>
</comment>
<gene>
    <name evidence="1" type="ORF">PGT21_012376</name>
</gene>
<organism evidence="1 2">
    <name type="scientific">Puccinia graminis f. sp. tritici</name>
    <dbReference type="NCBI Taxonomy" id="56615"/>
    <lineage>
        <taxon>Eukaryota</taxon>
        <taxon>Fungi</taxon>
        <taxon>Dikarya</taxon>
        <taxon>Basidiomycota</taxon>
        <taxon>Pucciniomycotina</taxon>
        <taxon>Pucciniomycetes</taxon>
        <taxon>Pucciniales</taxon>
        <taxon>Pucciniaceae</taxon>
        <taxon>Puccinia</taxon>
    </lineage>
</organism>
<evidence type="ECO:0000313" key="1">
    <source>
        <dbReference type="EMBL" id="KAA1116391.1"/>
    </source>
</evidence>
<dbReference type="EMBL" id="VSWC01000003">
    <property type="protein sequence ID" value="KAA1116391.1"/>
    <property type="molecule type" value="Genomic_DNA"/>
</dbReference>
<proteinExistence type="predicted"/>
<protein>
    <submittedName>
        <fullName evidence="1">Uncharacterized protein</fullName>
    </submittedName>
</protein>
<dbReference type="Proteomes" id="UP000324748">
    <property type="component" value="Unassembled WGS sequence"/>
</dbReference>
<accession>A0A5B0QSZ9</accession>
<sequence>MLSSSSQIIPPHCQWIRLQQTEAHPFTFTPTHQPAPIPSNYLGPLGASSSNKPTDNRTRLHIDQFIERVIILIFSAADHRCTTSLASPSLRLNRSNKQLSRRVGFFFGSGLDADHSPSFLSSADHRCTTSLASPSLRLDRLNEQSSRKVAFFFGSRPPLHDIPSLPQPSPRPIERTIESKSRLFFRFPTIAAQHP</sequence>
<reference evidence="1 2" key="1">
    <citation type="submission" date="2019-05" db="EMBL/GenBank/DDBJ databases">
        <title>Emergence of the Ug99 lineage of the wheat stem rust pathogen through somatic hybridization.</title>
        <authorList>
            <person name="Li F."/>
            <person name="Upadhyaya N.M."/>
            <person name="Sperschneider J."/>
            <person name="Matny O."/>
            <person name="Nguyen-Phuc H."/>
            <person name="Mago R."/>
            <person name="Raley C."/>
            <person name="Miller M.E."/>
            <person name="Silverstein K.A.T."/>
            <person name="Henningsen E."/>
            <person name="Hirsch C.D."/>
            <person name="Visser B."/>
            <person name="Pretorius Z.A."/>
            <person name="Steffenson B.J."/>
            <person name="Schwessinger B."/>
            <person name="Dodds P.N."/>
            <person name="Figueroa M."/>
        </authorList>
    </citation>
    <scope>NUCLEOTIDE SEQUENCE [LARGE SCALE GENOMIC DNA]</scope>
    <source>
        <strain evidence="1">21-0</strain>
    </source>
</reference>
<evidence type="ECO:0000313" key="2">
    <source>
        <dbReference type="Proteomes" id="UP000324748"/>
    </source>
</evidence>
<name>A0A5B0QSZ9_PUCGR</name>
<dbReference type="AlphaFoldDB" id="A0A5B0QSZ9"/>